<accession>A0ABU9HP82</accession>
<reference evidence="1 2" key="1">
    <citation type="submission" date="2024-04" db="EMBL/GenBank/DDBJ databases">
        <title>Flavobacterium sp. DGU99 16S ribosomal RNA gene Genome sequencing and assembly.</title>
        <authorList>
            <person name="Park S."/>
        </authorList>
    </citation>
    <scope>NUCLEOTIDE SEQUENCE [LARGE SCALE GENOMIC DNA]</scope>
    <source>
        <strain evidence="1 2">DGU99</strain>
    </source>
</reference>
<name>A0ABU9HP82_9FLAO</name>
<protein>
    <recommendedName>
        <fullName evidence="3">7-cyano-7-deazaguanine synthase</fullName>
    </recommendedName>
</protein>
<dbReference type="EMBL" id="JBBYHU010000029">
    <property type="protein sequence ID" value="MEL1241952.1"/>
    <property type="molecule type" value="Genomic_DNA"/>
</dbReference>
<keyword evidence="2" id="KW-1185">Reference proteome</keyword>
<proteinExistence type="predicted"/>
<evidence type="ECO:0000313" key="2">
    <source>
        <dbReference type="Proteomes" id="UP001398556"/>
    </source>
</evidence>
<dbReference type="InterPro" id="IPR014729">
    <property type="entry name" value="Rossmann-like_a/b/a_fold"/>
</dbReference>
<organism evidence="1 2">
    <name type="scientific">Flavobacterium flavipallidum</name>
    <dbReference type="NCBI Taxonomy" id="3139140"/>
    <lineage>
        <taxon>Bacteria</taxon>
        <taxon>Pseudomonadati</taxon>
        <taxon>Bacteroidota</taxon>
        <taxon>Flavobacteriia</taxon>
        <taxon>Flavobacteriales</taxon>
        <taxon>Flavobacteriaceae</taxon>
        <taxon>Flavobacterium</taxon>
    </lineage>
</organism>
<sequence>MNSINLLWTSGWDSTFRLLQIILIEKKTVQPIYIIDKTRKSLKVELERIELIKGKIKQLYPESYQYILPVWYVDEEITINNEIAESSKYINSFIRLGKQYSWLAQFCKNHKLNNIEISNDKNLNKNSLTYFLMNNYIETNYESTTNKEKYNHTHTVFQYFSFPVAKISKREMLHITRDNKWDAIMNLTWFCHKPKNKKPCGRCVPCINVIKKGMGFRIPFFNRLRGYFKIHVKHRLKFSKPSTTN</sequence>
<dbReference type="Gene3D" id="3.40.50.620">
    <property type="entry name" value="HUPs"/>
    <property type="match status" value="1"/>
</dbReference>
<comment type="caution">
    <text evidence="1">The sequence shown here is derived from an EMBL/GenBank/DDBJ whole genome shotgun (WGS) entry which is preliminary data.</text>
</comment>
<dbReference type="RefSeq" id="WP_341701160.1">
    <property type="nucleotide sequence ID" value="NZ_JBBYHU010000029.1"/>
</dbReference>
<evidence type="ECO:0000313" key="1">
    <source>
        <dbReference type="EMBL" id="MEL1241952.1"/>
    </source>
</evidence>
<evidence type="ECO:0008006" key="3">
    <source>
        <dbReference type="Google" id="ProtNLM"/>
    </source>
</evidence>
<gene>
    <name evidence="1" type="ORF">AAEO59_12900</name>
</gene>
<dbReference type="Proteomes" id="UP001398556">
    <property type="component" value="Unassembled WGS sequence"/>
</dbReference>